<organism evidence="1 2">
    <name type="scientific">Streptomyces brasiliscabiei</name>
    <dbReference type="NCBI Taxonomy" id="2736302"/>
    <lineage>
        <taxon>Bacteria</taxon>
        <taxon>Bacillati</taxon>
        <taxon>Actinomycetota</taxon>
        <taxon>Actinomycetes</taxon>
        <taxon>Kitasatosporales</taxon>
        <taxon>Streptomycetaceae</taxon>
        <taxon>Streptomyces</taxon>
    </lineage>
</organism>
<keyword evidence="2" id="KW-1185">Reference proteome</keyword>
<dbReference type="SUPFAM" id="SSF75304">
    <property type="entry name" value="Amidase signature (AS) enzymes"/>
    <property type="match status" value="1"/>
</dbReference>
<dbReference type="EMBL" id="JBBAYM010000774">
    <property type="protein sequence ID" value="MEI5617550.1"/>
    <property type="molecule type" value="Genomic_DNA"/>
</dbReference>
<name>A0ABU8GWJ3_9ACTN</name>
<protein>
    <recommendedName>
        <fullName evidence="3">Amidase</fullName>
    </recommendedName>
</protein>
<dbReference type="Gene3D" id="3.90.1300.10">
    <property type="entry name" value="Amidase signature (AS) domain"/>
    <property type="match status" value="1"/>
</dbReference>
<feature type="non-terminal residue" evidence="1">
    <location>
        <position position="1"/>
    </location>
</feature>
<accession>A0ABU8GWJ3</accession>
<gene>
    <name evidence="1" type="ORF">WB403_51550</name>
</gene>
<comment type="caution">
    <text evidence="1">The sequence shown here is derived from an EMBL/GenBank/DDBJ whole genome shotgun (WGS) entry which is preliminary data.</text>
</comment>
<dbReference type="Proteomes" id="UP001365781">
    <property type="component" value="Unassembled WGS sequence"/>
</dbReference>
<evidence type="ECO:0000313" key="2">
    <source>
        <dbReference type="Proteomes" id="UP001365781"/>
    </source>
</evidence>
<proteinExistence type="predicted"/>
<dbReference type="InterPro" id="IPR036928">
    <property type="entry name" value="AS_sf"/>
</dbReference>
<evidence type="ECO:0000313" key="1">
    <source>
        <dbReference type="EMBL" id="MEI5617550.1"/>
    </source>
</evidence>
<sequence>ITYAPTLALCCGVVLPCGVDHLGMPFGIQVLGPNGADRKVLEVAFALEQVLATNPETKRPIPKL</sequence>
<evidence type="ECO:0008006" key="3">
    <source>
        <dbReference type="Google" id="ProtNLM"/>
    </source>
</evidence>
<reference evidence="1 2" key="1">
    <citation type="submission" date="2024-03" db="EMBL/GenBank/DDBJ databases">
        <title>First Report of Pectobacterium brasiliscabiei causing potato scab in china.</title>
        <authorList>
            <person name="Handique U."/>
        </authorList>
    </citation>
    <scope>NUCLEOTIDE SEQUENCE [LARGE SCALE GENOMIC DNA]</scope>
    <source>
        <strain evidence="1 2">ZRIMU1503</strain>
    </source>
</reference>